<evidence type="ECO:0000256" key="7">
    <source>
        <dbReference type="SAM" id="MobiDB-lite"/>
    </source>
</evidence>
<dbReference type="GO" id="GO:0005737">
    <property type="term" value="C:cytoplasm"/>
    <property type="evidence" value="ECO:0007669"/>
    <property type="project" value="TreeGrafter"/>
</dbReference>
<keyword evidence="2" id="KW-0507">mRNA processing</keyword>
<organism evidence="9 10">
    <name type="scientific">Thanatephorus cucumeris (strain AG1-IA)</name>
    <name type="common">Rice sheath blight fungus</name>
    <name type="synonym">Rhizoctonia solani</name>
    <dbReference type="NCBI Taxonomy" id="983506"/>
    <lineage>
        <taxon>Eukaryota</taxon>
        <taxon>Fungi</taxon>
        <taxon>Dikarya</taxon>
        <taxon>Basidiomycota</taxon>
        <taxon>Agaricomycotina</taxon>
        <taxon>Agaricomycetes</taxon>
        <taxon>Cantharellales</taxon>
        <taxon>Ceratobasidiaceae</taxon>
        <taxon>Rhizoctonia</taxon>
        <taxon>Rhizoctonia solani AG-1</taxon>
    </lineage>
</organism>
<evidence type="ECO:0000256" key="6">
    <source>
        <dbReference type="PROSITE-ProRule" id="PRU00176"/>
    </source>
</evidence>
<evidence type="ECO:0000256" key="5">
    <source>
        <dbReference type="ARBA" id="ARBA00023242"/>
    </source>
</evidence>
<dbReference type="CDD" id="cd12339">
    <property type="entry name" value="RRM2_SRSF1_4_like"/>
    <property type="match status" value="1"/>
</dbReference>
<dbReference type="Pfam" id="PF00076">
    <property type="entry name" value="RRM_1"/>
    <property type="match status" value="1"/>
</dbReference>
<keyword evidence="3" id="KW-0677">Repeat</keyword>
<protein>
    <submittedName>
        <fullName evidence="9">RNA recognition motif domain-containing protein</fullName>
    </submittedName>
</protein>
<reference evidence="9 10" key="1">
    <citation type="journal article" date="2013" name="Nat. Commun.">
        <title>The evolution and pathogenic mechanisms of the rice sheath blight pathogen.</title>
        <authorList>
            <person name="Zheng A."/>
            <person name="Lin R."/>
            <person name="Xu L."/>
            <person name="Qin P."/>
            <person name="Tang C."/>
            <person name="Ai P."/>
            <person name="Zhang D."/>
            <person name="Liu Y."/>
            <person name="Sun Z."/>
            <person name="Feng H."/>
            <person name="Wang Y."/>
            <person name="Chen Y."/>
            <person name="Liang X."/>
            <person name="Fu R."/>
            <person name="Li Q."/>
            <person name="Zhang J."/>
            <person name="Yu X."/>
            <person name="Xie Z."/>
            <person name="Ding L."/>
            <person name="Guan P."/>
            <person name="Tang J."/>
            <person name="Liang Y."/>
            <person name="Wang S."/>
            <person name="Deng Q."/>
            <person name="Li S."/>
            <person name="Zhu J."/>
            <person name="Wang L."/>
            <person name="Liu H."/>
            <person name="Li P."/>
        </authorList>
    </citation>
    <scope>NUCLEOTIDE SEQUENCE [LARGE SCALE GENOMIC DNA]</scope>
    <source>
        <strain evidence="10">AG-1 IA</strain>
    </source>
</reference>
<name>L8X8M7_THACA</name>
<evidence type="ECO:0000256" key="2">
    <source>
        <dbReference type="ARBA" id="ARBA00022664"/>
    </source>
</evidence>
<dbReference type="GO" id="GO:0003729">
    <property type="term" value="F:mRNA binding"/>
    <property type="evidence" value="ECO:0007669"/>
    <property type="project" value="TreeGrafter"/>
</dbReference>
<dbReference type="GO" id="GO:0005634">
    <property type="term" value="C:nucleus"/>
    <property type="evidence" value="ECO:0007669"/>
    <property type="project" value="UniProtKB-SubCell"/>
</dbReference>
<evidence type="ECO:0000256" key="4">
    <source>
        <dbReference type="ARBA" id="ARBA00022884"/>
    </source>
</evidence>
<feature type="compositionally biased region" description="Basic and acidic residues" evidence="7">
    <location>
        <begin position="263"/>
        <end position="362"/>
    </location>
</feature>
<keyword evidence="4 6" id="KW-0694">RNA-binding</keyword>
<dbReference type="InterPro" id="IPR035979">
    <property type="entry name" value="RBD_domain_sf"/>
</dbReference>
<keyword evidence="5" id="KW-0539">Nucleus</keyword>
<dbReference type="SMART" id="SM00360">
    <property type="entry name" value="RRM"/>
    <property type="match status" value="1"/>
</dbReference>
<accession>L8X8M7</accession>
<dbReference type="Gene3D" id="3.30.70.330">
    <property type="match status" value="1"/>
</dbReference>
<evidence type="ECO:0000313" key="10">
    <source>
        <dbReference type="Proteomes" id="UP000011668"/>
    </source>
</evidence>
<dbReference type="EMBL" id="AFRT01000084">
    <property type="protein sequence ID" value="ELU45418.1"/>
    <property type="molecule type" value="Genomic_DNA"/>
</dbReference>
<dbReference type="STRING" id="983506.L8X8M7"/>
<sequence>MPVRGTITPPECGLCACPIVVPVFHHRFFRSNQLPTCLNAYTLVVRTFKNSLTDMVKLLTVVSCLASALWSLRTLLCRMRKTLSPTSMEKPFWAKTSLSNLPRKTAGATIMTTADLQFALAGQQDSELLYKDCRGIPVGRYDNLYATLATWRTASTSSFPSTSFSLALCHSREYYKRVAEICMVASVFLVLAADSVSFFRLWTPRRKQDLKDFAREAGSVSFADVDRDSPNTGIIEYVSQSDAENAVRTLDGRDLRGAPVRVTADERGGSGRERDRDRDYHRRDRSRSPRRDRDYDRRDHRDRDHRDDRRDYRDDRRDHRDDRRDHRERRDDHRRSPRRDDRDLDNDRYGYDHRNDRDRRDY</sequence>
<dbReference type="GO" id="GO:0006397">
    <property type="term" value="P:mRNA processing"/>
    <property type="evidence" value="ECO:0007669"/>
    <property type="project" value="UniProtKB-KW"/>
</dbReference>
<evidence type="ECO:0000259" key="8">
    <source>
        <dbReference type="PROSITE" id="PS50102"/>
    </source>
</evidence>
<evidence type="ECO:0000313" key="9">
    <source>
        <dbReference type="EMBL" id="ELU45418.1"/>
    </source>
</evidence>
<dbReference type="HOGENOM" id="CLU_765442_0_0_1"/>
<dbReference type="Proteomes" id="UP000011668">
    <property type="component" value="Unassembled WGS sequence"/>
</dbReference>
<dbReference type="PANTHER" id="PTHR23003:SF62">
    <property type="entry name" value="SERINE_ARGININE (SR)-TYPE SHUTTLING MRNA BINDING PROTEIN NPL3"/>
    <property type="match status" value="1"/>
</dbReference>
<dbReference type="OrthoDB" id="1099063at2759"/>
<proteinExistence type="predicted"/>
<gene>
    <name evidence="9" type="ORF">AG1IA_00558</name>
</gene>
<evidence type="ECO:0000256" key="1">
    <source>
        <dbReference type="ARBA" id="ARBA00004123"/>
    </source>
</evidence>
<dbReference type="InterPro" id="IPR050374">
    <property type="entry name" value="RRT5_SRSF_SR"/>
</dbReference>
<dbReference type="AlphaFoldDB" id="L8X8M7"/>
<dbReference type="SUPFAM" id="SSF54928">
    <property type="entry name" value="RNA-binding domain, RBD"/>
    <property type="match status" value="1"/>
</dbReference>
<feature type="region of interest" description="Disordered" evidence="7">
    <location>
        <begin position="251"/>
        <end position="362"/>
    </location>
</feature>
<dbReference type="PANTHER" id="PTHR23003">
    <property type="entry name" value="RNA RECOGNITION MOTIF RRM DOMAIN CONTAINING PROTEIN"/>
    <property type="match status" value="1"/>
</dbReference>
<feature type="domain" description="RRM" evidence="8">
    <location>
        <begin position="194"/>
        <end position="267"/>
    </location>
</feature>
<keyword evidence="10" id="KW-1185">Reference proteome</keyword>
<comment type="subcellular location">
    <subcellularLocation>
        <location evidence="1">Nucleus</location>
    </subcellularLocation>
</comment>
<evidence type="ECO:0000256" key="3">
    <source>
        <dbReference type="ARBA" id="ARBA00022737"/>
    </source>
</evidence>
<comment type="caution">
    <text evidence="9">The sequence shown here is derived from an EMBL/GenBank/DDBJ whole genome shotgun (WGS) entry which is preliminary data.</text>
</comment>
<dbReference type="PROSITE" id="PS50102">
    <property type="entry name" value="RRM"/>
    <property type="match status" value="1"/>
</dbReference>
<dbReference type="InterPro" id="IPR012677">
    <property type="entry name" value="Nucleotide-bd_a/b_plait_sf"/>
</dbReference>
<dbReference type="InterPro" id="IPR000504">
    <property type="entry name" value="RRM_dom"/>
</dbReference>